<dbReference type="OrthoDB" id="5920265at2759"/>
<evidence type="ECO:0000259" key="2">
    <source>
        <dbReference type="Pfam" id="PF23055"/>
    </source>
</evidence>
<sequence length="134" mass="14990">MGKKGNCSQPSTAPTAEPETPQPSVPTSLAVPTFLFTNPELWFARLDLFFRHRHVHDEETMFDLALSAMTEETFRTLCDFILTAGQQTAPFTVFKAICLDQPADGRVHRICQAITDEELAQAIHRPFSFAGYNS</sequence>
<reference evidence="3" key="1">
    <citation type="submission" date="2014-01" db="EMBL/GenBank/DDBJ databases">
        <authorList>
            <person name="Aslett M."/>
        </authorList>
    </citation>
    <scope>NUCLEOTIDE SEQUENCE</scope>
</reference>
<keyword evidence="4" id="KW-1185">Reference proteome</keyword>
<dbReference type="Pfam" id="PF23055">
    <property type="entry name" value="DUF7041"/>
    <property type="match status" value="1"/>
</dbReference>
<reference evidence="3" key="2">
    <citation type="submission" date="2014-03" db="EMBL/GenBank/DDBJ databases">
        <title>The whipworm genome and dual-species transcriptomics of an intimate host-pathogen interaction.</title>
        <authorList>
            <person name="Foth B.J."/>
            <person name="Tsai I.J."/>
            <person name="Reid A.J."/>
            <person name="Bancroft A.J."/>
            <person name="Nichol S."/>
            <person name="Tracey A."/>
            <person name="Holroyd N."/>
            <person name="Cotton J.A."/>
            <person name="Stanley E.J."/>
            <person name="Zarowiecki M."/>
            <person name="Liu J.Z."/>
            <person name="Huckvale T."/>
            <person name="Cooper P.J."/>
            <person name="Grencis R.K."/>
            <person name="Berriman M."/>
        </authorList>
    </citation>
    <scope>NUCLEOTIDE SEQUENCE [LARGE SCALE GENOMIC DNA]</scope>
</reference>
<evidence type="ECO:0000313" key="4">
    <source>
        <dbReference type="Proteomes" id="UP000030665"/>
    </source>
</evidence>
<organism evidence="3 4">
    <name type="scientific">Trichuris trichiura</name>
    <name type="common">Whipworm</name>
    <name type="synonym">Trichocephalus trichiurus</name>
    <dbReference type="NCBI Taxonomy" id="36087"/>
    <lineage>
        <taxon>Eukaryota</taxon>
        <taxon>Metazoa</taxon>
        <taxon>Ecdysozoa</taxon>
        <taxon>Nematoda</taxon>
        <taxon>Enoplea</taxon>
        <taxon>Dorylaimia</taxon>
        <taxon>Trichinellida</taxon>
        <taxon>Trichuridae</taxon>
        <taxon>Trichuris</taxon>
    </lineage>
</organism>
<dbReference type="EMBL" id="HG806089">
    <property type="protein sequence ID" value="CDW56862.1"/>
    <property type="molecule type" value="Genomic_DNA"/>
</dbReference>
<dbReference type="InterPro" id="IPR055469">
    <property type="entry name" value="DUF7041"/>
</dbReference>
<proteinExistence type="predicted"/>
<dbReference type="Proteomes" id="UP000030665">
    <property type="component" value="Unassembled WGS sequence"/>
</dbReference>
<gene>
    <name evidence="3" type="ORF">TTRE_0000514501</name>
</gene>
<feature type="compositionally biased region" description="Low complexity" evidence="1">
    <location>
        <begin position="9"/>
        <end position="19"/>
    </location>
</feature>
<evidence type="ECO:0000313" key="3">
    <source>
        <dbReference type="EMBL" id="CDW56862.1"/>
    </source>
</evidence>
<evidence type="ECO:0000256" key="1">
    <source>
        <dbReference type="SAM" id="MobiDB-lite"/>
    </source>
</evidence>
<feature type="region of interest" description="Disordered" evidence="1">
    <location>
        <begin position="1"/>
        <end position="25"/>
    </location>
</feature>
<name>A0A077Z8R9_TRITR</name>
<dbReference type="AlphaFoldDB" id="A0A077Z8R9"/>
<dbReference type="STRING" id="36087.A0A077Z8R9"/>
<feature type="domain" description="DUF7041" evidence="2">
    <location>
        <begin position="31"/>
        <end position="114"/>
    </location>
</feature>
<protein>
    <recommendedName>
        <fullName evidence="2">DUF7041 domain-containing protein</fullName>
    </recommendedName>
</protein>
<accession>A0A077Z8R9</accession>